<keyword evidence="3" id="KW-1185">Reference proteome</keyword>
<dbReference type="Proteomes" id="UP001162131">
    <property type="component" value="Unassembled WGS sequence"/>
</dbReference>
<gene>
    <name evidence="2" type="ORF">BSTOLATCC_MIC3808</name>
</gene>
<evidence type="ECO:0000256" key="1">
    <source>
        <dbReference type="SAM" id="Coils"/>
    </source>
</evidence>
<feature type="coiled-coil region" evidence="1">
    <location>
        <begin position="41"/>
        <end position="220"/>
    </location>
</feature>
<name>A0AAU9IK58_9CILI</name>
<keyword evidence="1" id="KW-0175">Coiled coil</keyword>
<reference evidence="2" key="1">
    <citation type="submission" date="2021-09" db="EMBL/GenBank/DDBJ databases">
        <authorList>
            <consortium name="AG Swart"/>
            <person name="Singh M."/>
            <person name="Singh A."/>
            <person name="Seah K."/>
            <person name="Emmerich C."/>
        </authorList>
    </citation>
    <scope>NUCLEOTIDE SEQUENCE</scope>
    <source>
        <strain evidence="2">ATCC30299</strain>
    </source>
</reference>
<proteinExistence type="predicted"/>
<dbReference type="AlphaFoldDB" id="A0AAU9IK58"/>
<dbReference type="EMBL" id="CAJZBQ010000004">
    <property type="protein sequence ID" value="CAG9311519.1"/>
    <property type="molecule type" value="Genomic_DNA"/>
</dbReference>
<sequence>MDFLSLPPTDISVSAIPTQICETKTTDELSCFDELPREQEIKDLLPRLERAEERVRQLSLECQKRDFQITQLEFENEEMREQIKKFQDEDIDDVRIQLEHLQFLYKALQDKFQESQMKIYAYEKKEKNEYNDIRIQIEEHAKNKDWMDQKIDILKEELSYATSEKEKLKEKLKVCESESLIVHLDCDELNKELNEHKRTISQLEAQLEFEKEQYSALKSKYDILANSNQRNDYITPKSSPRKRTLNF</sequence>
<accession>A0AAU9IK58</accession>
<organism evidence="2 3">
    <name type="scientific">Blepharisma stoltei</name>
    <dbReference type="NCBI Taxonomy" id="1481888"/>
    <lineage>
        <taxon>Eukaryota</taxon>
        <taxon>Sar</taxon>
        <taxon>Alveolata</taxon>
        <taxon>Ciliophora</taxon>
        <taxon>Postciliodesmatophora</taxon>
        <taxon>Heterotrichea</taxon>
        <taxon>Heterotrichida</taxon>
        <taxon>Blepharismidae</taxon>
        <taxon>Blepharisma</taxon>
    </lineage>
</organism>
<evidence type="ECO:0000313" key="3">
    <source>
        <dbReference type="Proteomes" id="UP001162131"/>
    </source>
</evidence>
<comment type="caution">
    <text evidence="2">The sequence shown here is derived from an EMBL/GenBank/DDBJ whole genome shotgun (WGS) entry which is preliminary data.</text>
</comment>
<protein>
    <submittedName>
        <fullName evidence="2">Uncharacterized protein</fullName>
    </submittedName>
</protein>
<evidence type="ECO:0000313" key="2">
    <source>
        <dbReference type="EMBL" id="CAG9311519.1"/>
    </source>
</evidence>